<evidence type="ECO:0000313" key="4">
    <source>
        <dbReference type="Proteomes" id="UP001321760"/>
    </source>
</evidence>
<keyword evidence="1" id="KW-0175">Coiled coil</keyword>
<feature type="region of interest" description="Disordered" evidence="2">
    <location>
        <begin position="596"/>
        <end position="616"/>
    </location>
</feature>
<feature type="compositionally biased region" description="Basic residues" evidence="2">
    <location>
        <begin position="653"/>
        <end position="673"/>
    </location>
</feature>
<organism evidence="3 4">
    <name type="scientific">Podospora aff. communis PSN243</name>
    <dbReference type="NCBI Taxonomy" id="3040156"/>
    <lineage>
        <taxon>Eukaryota</taxon>
        <taxon>Fungi</taxon>
        <taxon>Dikarya</taxon>
        <taxon>Ascomycota</taxon>
        <taxon>Pezizomycotina</taxon>
        <taxon>Sordariomycetes</taxon>
        <taxon>Sordariomycetidae</taxon>
        <taxon>Sordariales</taxon>
        <taxon>Podosporaceae</taxon>
        <taxon>Podospora</taxon>
    </lineage>
</organism>
<feature type="coiled-coil region" evidence="1">
    <location>
        <begin position="429"/>
        <end position="456"/>
    </location>
</feature>
<feature type="compositionally biased region" description="Basic and acidic residues" evidence="2">
    <location>
        <begin position="1"/>
        <end position="11"/>
    </location>
</feature>
<dbReference type="Proteomes" id="UP001321760">
    <property type="component" value="Unassembled WGS sequence"/>
</dbReference>
<keyword evidence="4" id="KW-1185">Reference proteome</keyword>
<sequence>MTRHHSPESSKSRSPSPNKDEYEKIDELPLIENVGGGRSRNVSVSVLQGSVIRLERDENKKDNKGGAKKDAKKDDKLKIKEDGKAKATGDYRIVAAIQLQIKIHEFEKGYYKKTCNKLFDFVSLRYLYKEGERHEILPNGDSMTTNVDMTEESKETRSAELGVSAELPKPTIVTPSLTVQVGSEKTLTVQRKINSWRSGLSYEAWHQRKPDSFEHLGEWHGKPDTQRHHHGCKAFQVQTLHRVDKDCKCPRNFNPETCELRQNSYSHCAHWFWQVQAQPHFWTPEIYESVTFLVTVTRIVPTSAFKLDNLSRIDNSFSKAAQKYFHFDFVLKVRLRELGYALRDYFYPWRPKQPAEIRAKTDYGYPLGAERIKFCVRACPRGITFPSGPTPNCQRDAEQKVAKGKLPPDKLTTPSATISRRSKSCHCQEQNCEREYLQWEQRFQALQAQVQHYQSKSARNDTRRQLQSLEETFASRPKHNRDRHNRSQSPSDDYGRYSRAPSPTRPSGGGTFSRERTSQHHENFDLLEIERTVETSSDNYPELNSIRGRSRERRPYAMSGARSQARHEYPDSDVSTEARGRHVRRSISITSEYRGSVCDDGRRRSTSSLDEREREWEASVRRKMRNMLDNLREQSVESRLEQERRMFEGLRAQQHHHRYARGRSRERRPKPKSPPREVFDPEHGLVEQRSDEVIQLGPLPGDSPAPKVHKGTHAAHHHHHSHHKNSGHKGGRVVRIVAD</sequence>
<dbReference type="EMBL" id="MU866035">
    <property type="protein sequence ID" value="KAK4442076.1"/>
    <property type="molecule type" value="Genomic_DNA"/>
</dbReference>
<feature type="region of interest" description="Disordered" evidence="2">
    <location>
        <begin position="1"/>
        <end position="27"/>
    </location>
</feature>
<dbReference type="AlphaFoldDB" id="A0AAV9FXC3"/>
<name>A0AAV9FXC3_9PEZI</name>
<accession>A0AAV9FXC3</accession>
<feature type="compositionally biased region" description="Basic and acidic residues" evidence="2">
    <location>
        <begin position="513"/>
        <end position="533"/>
    </location>
</feature>
<feature type="region of interest" description="Disordered" evidence="2">
    <location>
        <begin position="387"/>
        <end position="420"/>
    </location>
</feature>
<feature type="compositionally biased region" description="Basic residues" evidence="2">
    <location>
        <begin position="476"/>
        <end position="486"/>
    </location>
</feature>
<feature type="compositionally biased region" description="Basic and acidic residues" evidence="2">
    <location>
        <begin position="18"/>
        <end position="27"/>
    </location>
</feature>
<proteinExistence type="predicted"/>
<evidence type="ECO:0000256" key="2">
    <source>
        <dbReference type="SAM" id="MobiDB-lite"/>
    </source>
</evidence>
<feature type="compositionally biased region" description="Basic and acidic residues" evidence="2">
    <location>
        <begin position="674"/>
        <end position="692"/>
    </location>
</feature>
<gene>
    <name evidence="3" type="ORF">QBC34DRAFT_419313</name>
</gene>
<feature type="region of interest" description="Disordered" evidence="2">
    <location>
        <begin position="53"/>
        <end position="76"/>
    </location>
</feature>
<reference evidence="3" key="1">
    <citation type="journal article" date="2023" name="Mol. Phylogenet. Evol.">
        <title>Genome-scale phylogeny and comparative genomics of the fungal order Sordariales.</title>
        <authorList>
            <person name="Hensen N."/>
            <person name="Bonometti L."/>
            <person name="Westerberg I."/>
            <person name="Brannstrom I.O."/>
            <person name="Guillou S."/>
            <person name="Cros-Aarteil S."/>
            <person name="Calhoun S."/>
            <person name="Haridas S."/>
            <person name="Kuo A."/>
            <person name="Mondo S."/>
            <person name="Pangilinan J."/>
            <person name="Riley R."/>
            <person name="LaButti K."/>
            <person name="Andreopoulos B."/>
            <person name="Lipzen A."/>
            <person name="Chen C."/>
            <person name="Yan M."/>
            <person name="Daum C."/>
            <person name="Ng V."/>
            <person name="Clum A."/>
            <person name="Steindorff A."/>
            <person name="Ohm R.A."/>
            <person name="Martin F."/>
            <person name="Silar P."/>
            <person name="Natvig D.O."/>
            <person name="Lalanne C."/>
            <person name="Gautier V."/>
            <person name="Ament-Velasquez S.L."/>
            <person name="Kruys A."/>
            <person name="Hutchinson M.I."/>
            <person name="Powell A.J."/>
            <person name="Barry K."/>
            <person name="Miller A.N."/>
            <person name="Grigoriev I.V."/>
            <person name="Debuchy R."/>
            <person name="Gladieux P."/>
            <person name="Hiltunen Thoren M."/>
            <person name="Johannesson H."/>
        </authorList>
    </citation>
    <scope>NUCLEOTIDE SEQUENCE</scope>
    <source>
        <strain evidence="3">PSN243</strain>
    </source>
</reference>
<comment type="caution">
    <text evidence="3">The sequence shown here is derived from an EMBL/GenBank/DDBJ whole genome shotgun (WGS) entry which is preliminary data.</text>
</comment>
<evidence type="ECO:0000313" key="3">
    <source>
        <dbReference type="EMBL" id="KAK4442076.1"/>
    </source>
</evidence>
<protein>
    <submittedName>
        <fullName evidence="3">Uncharacterized protein</fullName>
    </submittedName>
</protein>
<feature type="compositionally biased region" description="Basic and acidic residues" evidence="2">
    <location>
        <begin position="565"/>
        <end position="580"/>
    </location>
</feature>
<reference evidence="3" key="2">
    <citation type="submission" date="2023-05" db="EMBL/GenBank/DDBJ databases">
        <authorList>
            <consortium name="Lawrence Berkeley National Laboratory"/>
            <person name="Steindorff A."/>
            <person name="Hensen N."/>
            <person name="Bonometti L."/>
            <person name="Westerberg I."/>
            <person name="Brannstrom I.O."/>
            <person name="Guillou S."/>
            <person name="Cros-Aarteil S."/>
            <person name="Calhoun S."/>
            <person name="Haridas S."/>
            <person name="Kuo A."/>
            <person name="Mondo S."/>
            <person name="Pangilinan J."/>
            <person name="Riley R."/>
            <person name="Labutti K."/>
            <person name="Andreopoulos B."/>
            <person name="Lipzen A."/>
            <person name="Chen C."/>
            <person name="Yanf M."/>
            <person name="Daum C."/>
            <person name="Ng V."/>
            <person name="Clum A."/>
            <person name="Ohm R."/>
            <person name="Martin F."/>
            <person name="Silar P."/>
            <person name="Natvig D."/>
            <person name="Lalanne C."/>
            <person name="Gautier V."/>
            <person name="Ament-Velasquez S.L."/>
            <person name="Kruys A."/>
            <person name="Hutchinson M.I."/>
            <person name="Powell A.J."/>
            <person name="Barry K."/>
            <person name="Miller A.N."/>
            <person name="Grigoriev I.V."/>
            <person name="Debuchy R."/>
            <person name="Gladieux P."/>
            <person name="Thoren M.H."/>
            <person name="Johannesson H."/>
        </authorList>
    </citation>
    <scope>NUCLEOTIDE SEQUENCE</scope>
    <source>
        <strain evidence="3">PSN243</strain>
    </source>
</reference>
<feature type="region of interest" description="Disordered" evidence="2">
    <location>
        <begin position="472"/>
        <end position="581"/>
    </location>
</feature>
<evidence type="ECO:0000256" key="1">
    <source>
        <dbReference type="SAM" id="Coils"/>
    </source>
</evidence>
<feature type="compositionally biased region" description="Basic residues" evidence="2">
    <location>
        <begin position="707"/>
        <end position="731"/>
    </location>
</feature>
<feature type="region of interest" description="Disordered" evidence="2">
    <location>
        <begin position="648"/>
        <end position="731"/>
    </location>
</feature>
<feature type="compositionally biased region" description="Basic and acidic residues" evidence="2">
    <location>
        <begin position="597"/>
        <end position="616"/>
    </location>
</feature>